<dbReference type="GO" id="GO:0046657">
    <property type="term" value="P:folic acid catabolic process"/>
    <property type="evidence" value="ECO:0007669"/>
    <property type="project" value="TreeGrafter"/>
</dbReference>
<dbReference type="STRING" id="1403537.Q428_00020"/>
<protein>
    <recommendedName>
        <fullName evidence="1">Peptidase M20 domain-containing protein 2</fullName>
    </recommendedName>
</protein>
<dbReference type="PIRSF" id="PIRSF037226">
    <property type="entry name" value="Amidohydrolase_ACY1L2_prd"/>
    <property type="match status" value="1"/>
</dbReference>
<dbReference type="PANTHER" id="PTHR30575">
    <property type="entry name" value="PEPTIDASE M20"/>
    <property type="match status" value="1"/>
</dbReference>
<sequence>MSNAVRAMVAGYVENFKDKLEYIVDTLYKNPELSFNEEKSSEILISILKDEGFKITENVANINYSFKAEYGSSSPKIAYLCEYDAVKNMGHANGHNITSAINLGAAVGLKRGIEKIGGSVVLIGCPAENKYPSKIVMLSEGVFSDVDAIICGHAMDKTCESGSSLGMSIVDLTFIGRQAHSSLNLKEGINAITPCVMLFNLIESLKNKYHHRGFINGIITNGGDDISLIPGEVSCSFMVKSADKKVISDILNQIINSADFTAKLYNCKVDYKVSEHEYLPLITNHDLSTIACHNLKERGIINIHGSITSLASLDIGNVSQIIPTIHPYIGICEEPTQYYSKEFADCTITSYAKENMLKAACALALTGIDIIQNPDIIKKPLKN</sequence>
<dbReference type="Proteomes" id="UP000019681">
    <property type="component" value="Unassembled WGS sequence"/>
</dbReference>
<dbReference type="InterPro" id="IPR052030">
    <property type="entry name" value="Peptidase_M20/M20A_hydrolases"/>
</dbReference>
<evidence type="ECO:0000313" key="4">
    <source>
        <dbReference type="Proteomes" id="UP000019681"/>
    </source>
</evidence>
<dbReference type="Gene3D" id="3.40.630.10">
    <property type="entry name" value="Zn peptidases"/>
    <property type="match status" value="1"/>
</dbReference>
<dbReference type="SUPFAM" id="SSF53187">
    <property type="entry name" value="Zn-dependent exopeptidases"/>
    <property type="match status" value="1"/>
</dbReference>
<name>A0A017RYT5_9CLOT</name>
<dbReference type="NCBIfam" id="TIGR01891">
    <property type="entry name" value="amidohydrolases"/>
    <property type="match status" value="1"/>
</dbReference>
<dbReference type="GO" id="GO:0071713">
    <property type="term" value="F:para-aminobenzoyl-glutamate hydrolase activity"/>
    <property type="evidence" value="ECO:0007669"/>
    <property type="project" value="TreeGrafter"/>
</dbReference>
<comment type="caution">
    <text evidence="3">The sequence shown here is derived from an EMBL/GenBank/DDBJ whole genome shotgun (WGS) entry which is preliminary data.</text>
</comment>
<dbReference type="Gene3D" id="3.30.70.360">
    <property type="match status" value="1"/>
</dbReference>
<dbReference type="InterPro" id="IPR011650">
    <property type="entry name" value="Peptidase_M20_dimer"/>
</dbReference>
<dbReference type="Pfam" id="PF07687">
    <property type="entry name" value="M20_dimer"/>
    <property type="match status" value="1"/>
</dbReference>
<dbReference type="EMBL" id="AZQP01000001">
    <property type="protein sequence ID" value="EYE89847.1"/>
    <property type="molecule type" value="Genomic_DNA"/>
</dbReference>
<proteinExistence type="inferred from homology"/>
<evidence type="ECO:0000259" key="2">
    <source>
        <dbReference type="Pfam" id="PF07687"/>
    </source>
</evidence>
<gene>
    <name evidence="3" type="ORF">Q428_00020</name>
</gene>
<reference evidence="3 4" key="1">
    <citation type="journal article" date="2014" name="Genome Announc.">
        <title>Draft Genome Sequence of Fervidicella metallireducens Strain AeBT, an Iron-Reducing Thermoanaerobe from the Great Artesian Basin.</title>
        <authorList>
            <person name="Patel B.K."/>
        </authorList>
    </citation>
    <scope>NUCLEOTIDE SEQUENCE [LARGE SCALE GENOMIC DNA]</scope>
    <source>
        <strain evidence="3 4">AeB</strain>
    </source>
</reference>
<dbReference type="InterPro" id="IPR036264">
    <property type="entry name" value="Bact_exopeptidase_dim_dom"/>
</dbReference>
<dbReference type="InterPro" id="IPR017439">
    <property type="entry name" value="Amidohydrolase"/>
</dbReference>
<dbReference type="AlphaFoldDB" id="A0A017RYT5"/>
<dbReference type="SUPFAM" id="SSF55031">
    <property type="entry name" value="Bacterial exopeptidase dimerisation domain"/>
    <property type="match status" value="1"/>
</dbReference>
<dbReference type="GO" id="GO:0016805">
    <property type="term" value="F:dipeptidase activity"/>
    <property type="evidence" value="ECO:0007669"/>
    <property type="project" value="InterPro"/>
</dbReference>
<dbReference type="InterPro" id="IPR017144">
    <property type="entry name" value="Xaa-Arg_dipeptidase"/>
</dbReference>
<organism evidence="3 4">
    <name type="scientific">Fervidicella metallireducens AeB</name>
    <dbReference type="NCBI Taxonomy" id="1403537"/>
    <lineage>
        <taxon>Bacteria</taxon>
        <taxon>Bacillati</taxon>
        <taxon>Bacillota</taxon>
        <taxon>Clostridia</taxon>
        <taxon>Eubacteriales</taxon>
        <taxon>Clostridiaceae</taxon>
        <taxon>Fervidicella</taxon>
    </lineage>
</organism>
<dbReference type="PANTHER" id="PTHR30575:SF0">
    <property type="entry name" value="XAA-ARG DIPEPTIDASE"/>
    <property type="match status" value="1"/>
</dbReference>
<comment type="similarity">
    <text evidence="1">Belongs to the peptidase M20A family.</text>
</comment>
<evidence type="ECO:0000256" key="1">
    <source>
        <dbReference type="PIRNR" id="PIRNR037226"/>
    </source>
</evidence>
<keyword evidence="4" id="KW-1185">Reference proteome</keyword>
<accession>A0A017RYT5</accession>
<feature type="domain" description="Peptidase M20 dimerisation" evidence="2">
    <location>
        <begin position="170"/>
        <end position="256"/>
    </location>
</feature>
<dbReference type="OrthoDB" id="9781032at2"/>
<evidence type="ECO:0000313" key="3">
    <source>
        <dbReference type="EMBL" id="EYE89847.1"/>
    </source>
</evidence>
<dbReference type="RefSeq" id="WP_035377017.1">
    <property type="nucleotide sequence ID" value="NZ_AZQP01000001.1"/>
</dbReference>
<dbReference type="GO" id="GO:0005737">
    <property type="term" value="C:cytoplasm"/>
    <property type="evidence" value="ECO:0007669"/>
    <property type="project" value="TreeGrafter"/>
</dbReference>